<keyword evidence="1" id="KW-1133">Transmembrane helix</keyword>
<proteinExistence type="predicted"/>
<protein>
    <submittedName>
        <fullName evidence="2">ZIP Zinc transporter</fullName>
    </submittedName>
</protein>
<feature type="transmembrane region" description="Helical" evidence="1">
    <location>
        <begin position="186"/>
        <end position="208"/>
    </location>
</feature>
<evidence type="ECO:0000313" key="2">
    <source>
        <dbReference type="EMBL" id="EIJ39513.1"/>
    </source>
</evidence>
<keyword evidence="1" id="KW-0812">Transmembrane</keyword>
<dbReference type="eggNOG" id="COG0428">
    <property type="taxonomic scope" value="Bacteria"/>
</dbReference>
<name>I3C7C0_9FLAO</name>
<keyword evidence="3" id="KW-1185">Reference proteome</keyword>
<dbReference type="AlphaFoldDB" id="I3C7C0"/>
<dbReference type="Proteomes" id="UP000004690">
    <property type="component" value="Unassembled WGS sequence"/>
</dbReference>
<sequence>MPVKNGTFYMLNYILPILAVLLGYIIVTLFKVKEKDSLKLLLAFSGAFLLSITVFNLFPEVYHHGNPKKTGVFIMFGILLQIFLEFFSKGAEHGHVHLHDDMHKFPWLLFVSLSIHAILEGFPIHDHDTLVYGIIIHKIPIAIILSTFFINAQMSTTKIASFLILFSLMTPLGSFIANNFEIAQQYYHEISAVVIGIFLHISTVILFESSEGHKFNLRKLIVILVGIIIAYYI</sequence>
<dbReference type="STRING" id="926559.JoomaDRAFT_2534"/>
<reference evidence="2 3" key="1">
    <citation type="submission" date="2012-02" db="EMBL/GenBank/DDBJ databases">
        <title>Improved High-Quality Draft genome of Joostella marina DSM 19592.</title>
        <authorList>
            <consortium name="US DOE Joint Genome Institute (JGI-PGF)"/>
            <person name="Lucas S."/>
            <person name="Copeland A."/>
            <person name="Lapidus A."/>
            <person name="Bruce D."/>
            <person name="Goodwin L."/>
            <person name="Pitluck S."/>
            <person name="Peters L."/>
            <person name="Chertkov O."/>
            <person name="Ovchinnikova G."/>
            <person name="Kyrpides N."/>
            <person name="Mavromatis K."/>
            <person name="Detter J.C."/>
            <person name="Han C."/>
            <person name="Land M."/>
            <person name="Hauser L."/>
            <person name="Markowitz V."/>
            <person name="Cheng J.-F."/>
            <person name="Hugenholtz P."/>
            <person name="Woyke T."/>
            <person name="Wu D."/>
            <person name="Tindall B."/>
            <person name="Brambilla E."/>
            <person name="Klenk H.-P."/>
            <person name="Eisen J.A."/>
        </authorList>
    </citation>
    <scope>NUCLEOTIDE SEQUENCE [LARGE SCALE GENOMIC DNA]</scope>
    <source>
        <strain evidence="2 3">DSM 19592</strain>
    </source>
</reference>
<accession>I3C7C0</accession>
<feature type="transmembrane region" description="Helical" evidence="1">
    <location>
        <begin position="162"/>
        <end position="180"/>
    </location>
</feature>
<evidence type="ECO:0000256" key="1">
    <source>
        <dbReference type="SAM" id="Phobius"/>
    </source>
</evidence>
<gene>
    <name evidence="2" type="ORF">JoomaDRAFT_2534</name>
</gene>
<feature type="transmembrane region" description="Helical" evidence="1">
    <location>
        <begin position="215"/>
        <end position="232"/>
    </location>
</feature>
<feature type="transmembrane region" description="Helical" evidence="1">
    <location>
        <begin position="130"/>
        <end position="150"/>
    </location>
</feature>
<feature type="transmembrane region" description="Helical" evidence="1">
    <location>
        <begin position="39"/>
        <end position="58"/>
    </location>
</feature>
<organism evidence="2 3">
    <name type="scientific">Galbibacter orientalis DSM 19592</name>
    <dbReference type="NCBI Taxonomy" id="926559"/>
    <lineage>
        <taxon>Bacteria</taxon>
        <taxon>Pseudomonadati</taxon>
        <taxon>Bacteroidota</taxon>
        <taxon>Flavobacteriia</taxon>
        <taxon>Flavobacteriales</taxon>
        <taxon>Flavobacteriaceae</taxon>
        <taxon>Galbibacter</taxon>
    </lineage>
</organism>
<feature type="transmembrane region" description="Helical" evidence="1">
    <location>
        <begin position="6"/>
        <end position="27"/>
    </location>
</feature>
<keyword evidence="1" id="KW-0472">Membrane</keyword>
<evidence type="ECO:0000313" key="3">
    <source>
        <dbReference type="Proteomes" id="UP000004690"/>
    </source>
</evidence>
<dbReference type="EMBL" id="JH651379">
    <property type="protein sequence ID" value="EIJ39513.1"/>
    <property type="molecule type" value="Genomic_DNA"/>
</dbReference>
<dbReference type="HOGENOM" id="CLU_099364_0_0_10"/>
<feature type="transmembrane region" description="Helical" evidence="1">
    <location>
        <begin position="70"/>
        <end position="87"/>
    </location>
</feature>